<evidence type="ECO:0000313" key="12">
    <source>
        <dbReference type="Proteomes" id="UP001431783"/>
    </source>
</evidence>
<accession>A0AAW1TR17</accession>
<keyword evidence="3" id="KW-0813">Transport</keyword>
<protein>
    <recommendedName>
        <fullName evidence="10">ABC transporter domain-containing protein</fullName>
    </recommendedName>
</protein>
<dbReference type="Pfam" id="PF19055">
    <property type="entry name" value="ABC2_membrane_7"/>
    <property type="match status" value="1"/>
</dbReference>
<evidence type="ECO:0000256" key="1">
    <source>
        <dbReference type="ARBA" id="ARBA00004141"/>
    </source>
</evidence>
<dbReference type="InterPro" id="IPR003593">
    <property type="entry name" value="AAA+_ATPase"/>
</dbReference>
<evidence type="ECO:0000256" key="6">
    <source>
        <dbReference type="ARBA" id="ARBA00022840"/>
    </source>
</evidence>
<feature type="transmembrane region" description="Helical" evidence="9">
    <location>
        <begin position="491"/>
        <end position="511"/>
    </location>
</feature>
<evidence type="ECO:0000256" key="2">
    <source>
        <dbReference type="ARBA" id="ARBA00005814"/>
    </source>
</evidence>
<keyword evidence="7 9" id="KW-1133">Transmembrane helix</keyword>
<dbReference type="InterPro" id="IPR043926">
    <property type="entry name" value="ABCG_dom"/>
</dbReference>
<feature type="transmembrane region" description="Helical" evidence="9">
    <location>
        <begin position="578"/>
        <end position="596"/>
    </location>
</feature>
<feature type="transmembrane region" description="Helical" evidence="9">
    <location>
        <begin position="463"/>
        <end position="485"/>
    </location>
</feature>
<dbReference type="Pfam" id="PF00005">
    <property type="entry name" value="ABC_tran"/>
    <property type="match status" value="1"/>
</dbReference>
<feature type="transmembrane region" description="Helical" evidence="9">
    <location>
        <begin position="424"/>
        <end position="451"/>
    </location>
</feature>
<dbReference type="InterPro" id="IPR050352">
    <property type="entry name" value="ABCG_transporters"/>
</dbReference>
<evidence type="ECO:0000256" key="3">
    <source>
        <dbReference type="ARBA" id="ARBA00022448"/>
    </source>
</evidence>
<comment type="similarity">
    <text evidence="2">Belongs to the ABC transporter superfamily. ABCG family. Eye pigment precursor importer (TC 3.A.1.204) subfamily.</text>
</comment>
<sequence length="603" mass="67753">MSDWGLEREKCFSLYEIPTNVSIDIKFEDIRYSVPQNGGKKDVIQGISGQFLSGELTAIMGPSGAGKSSLLNILTGFIEAEGNIQCTGPSQGKKGPKQHGKHSCYILQEDSLDSEFTVEEAMRYAAELKVSRCTPKKKKEFLIQNILDSLMLQSCKKTKCRMISGGQSKRLSVALELIGNPSVMFLDEPTTGLDSVSSHLVVTILKSLAQQGRTIICTIHQPSATIFESFDLVYAMAEGKCIYQGSSRNVISYLSSFGLSCPRYHNPADYLLEVASGEYGKFTDFMKISGIDGKWRNDYKNETSQMNCTFNIRENGTHRNYGTSPNELYKLWVLIQKSFKKMSRDWTISSLKLLLHFCVGTFLGLTFINVGNDASKMISNVGLMLISIVYLGYTSLMPAVLRFPSELNTLKKERYNNWYKLSTYYAAFLLVDIPMQMSFTLAYVSGSYLLSAQPLEFIRFFKLVLVLFLVCMVASSMGLFFGTVVNPVNGTFFGAISLALLLVVSGFLIFFTHMSNVMYSLTYISYISYAMEALAQATYGYNRPPLPCPESVDYCIFNSPTELLKEIGMDKPNYWKDITFLFFNFMFMRILAFCTLKKTISKV</sequence>
<dbReference type="InterPro" id="IPR003439">
    <property type="entry name" value="ABC_transporter-like_ATP-bd"/>
</dbReference>
<dbReference type="InterPro" id="IPR013525">
    <property type="entry name" value="ABC2_TM"/>
</dbReference>
<evidence type="ECO:0000256" key="9">
    <source>
        <dbReference type="SAM" id="Phobius"/>
    </source>
</evidence>
<proteinExistence type="inferred from homology"/>
<dbReference type="CDD" id="cd03213">
    <property type="entry name" value="ABCG_EPDR"/>
    <property type="match status" value="1"/>
</dbReference>
<dbReference type="GO" id="GO:0005886">
    <property type="term" value="C:plasma membrane"/>
    <property type="evidence" value="ECO:0007669"/>
    <property type="project" value="TreeGrafter"/>
</dbReference>
<dbReference type="PANTHER" id="PTHR48041">
    <property type="entry name" value="ABC TRANSPORTER G FAMILY MEMBER 28"/>
    <property type="match status" value="1"/>
</dbReference>
<evidence type="ECO:0000256" key="5">
    <source>
        <dbReference type="ARBA" id="ARBA00022741"/>
    </source>
</evidence>
<dbReference type="AlphaFoldDB" id="A0AAW1TR17"/>
<dbReference type="FunFam" id="3.40.50.300:FF:001077">
    <property type="entry name" value="Uncharacterized protein, isoform A"/>
    <property type="match status" value="1"/>
</dbReference>
<evidence type="ECO:0000256" key="8">
    <source>
        <dbReference type="ARBA" id="ARBA00023136"/>
    </source>
</evidence>
<comment type="caution">
    <text evidence="11">The sequence shown here is derived from an EMBL/GenBank/DDBJ whole genome shotgun (WGS) entry which is preliminary data.</text>
</comment>
<dbReference type="InterPro" id="IPR017871">
    <property type="entry name" value="ABC_transporter-like_CS"/>
</dbReference>
<keyword evidence="12" id="KW-1185">Reference proteome</keyword>
<evidence type="ECO:0000313" key="11">
    <source>
        <dbReference type="EMBL" id="KAK9870215.1"/>
    </source>
</evidence>
<dbReference type="PROSITE" id="PS00211">
    <property type="entry name" value="ABC_TRANSPORTER_1"/>
    <property type="match status" value="1"/>
</dbReference>
<gene>
    <name evidence="11" type="ORF">WA026_006300</name>
</gene>
<comment type="subcellular location">
    <subcellularLocation>
        <location evidence="1">Membrane</location>
        <topology evidence="1">Multi-pass membrane protein</topology>
    </subcellularLocation>
</comment>
<dbReference type="SMART" id="SM00382">
    <property type="entry name" value="AAA"/>
    <property type="match status" value="1"/>
</dbReference>
<feature type="transmembrane region" description="Helical" evidence="9">
    <location>
        <begin position="383"/>
        <end position="404"/>
    </location>
</feature>
<evidence type="ECO:0000256" key="7">
    <source>
        <dbReference type="ARBA" id="ARBA00022989"/>
    </source>
</evidence>
<dbReference type="Gene3D" id="3.40.50.300">
    <property type="entry name" value="P-loop containing nucleotide triphosphate hydrolases"/>
    <property type="match status" value="1"/>
</dbReference>
<evidence type="ECO:0000259" key="10">
    <source>
        <dbReference type="PROSITE" id="PS50893"/>
    </source>
</evidence>
<keyword evidence="4 9" id="KW-0812">Transmembrane</keyword>
<dbReference type="Proteomes" id="UP001431783">
    <property type="component" value="Unassembled WGS sequence"/>
</dbReference>
<dbReference type="PROSITE" id="PS50893">
    <property type="entry name" value="ABC_TRANSPORTER_2"/>
    <property type="match status" value="1"/>
</dbReference>
<feature type="domain" description="ABC transporter" evidence="10">
    <location>
        <begin position="25"/>
        <end position="263"/>
    </location>
</feature>
<reference evidence="11 12" key="1">
    <citation type="submission" date="2023-03" db="EMBL/GenBank/DDBJ databases">
        <title>Genome insight into feeding habits of ladybird beetles.</title>
        <authorList>
            <person name="Li H.-S."/>
            <person name="Huang Y.-H."/>
            <person name="Pang H."/>
        </authorList>
    </citation>
    <scope>NUCLEOTIDE SEQUENCE [LARGE SCALE GENOMIC DNA]</scope>
    <source>
        <strain evidence="11">SYSU_2023b</strain>
        <tissue evidence="11">Whole body</tissue>
    </source>
</reference>
<keyword evidence="6" id="KW-0067">ATP-binding</keyword>
<dbReference type="GO" id="GO:0016887">
    <property type="term" value="F:ATP hydrolysis activity"/>
    <property type="evidence" value="ECO:0007669"/>
    <property type="project" value="InterPro"/>
</dbReference>
<dbReference type="EMBL" id="JARQZJ010000002">
    <property type="protein sequence ID" value="KAK9870215.1"/>
    <property type="molecule type" value="Genomic_DNA"/>
</dbReference>
<dbReference type="Pfam" id="PF01061">
    <property type="entry name" value="ABC2_membrane"/>
    <property type="match status" value="1"/>
</dbReference>
<dbReference type="SUPFAM" id="SSF52540">
    <property type="entry name" value="P-loop containing nucleoside triphosphate hydrolases"/>
    <property type="match status" value="1"/>
</dbReference>
<organism evidence="11 12">
    <name type="scientific">Henosepilachna vigintioctopunctata</name>
    <dbReference type="NCBI Taxonomy" id="420089"/>
    <lineage>
        <taxon>Eukaryota</taxon>
        <taxon>Metazoa</taxon>
        <taxon>Ecdysozoa</taxon>
        <taxon>Arthropoda</taxon>
        <taxon>Hexapoda</taxon>
        <taxon>Insecta</taxon>
        <taxon>Pterygota</taxon>
        <taxon>Neoptera</taxon>
        <taxon>Endopterygota</taxon>
        <taxon>Coleoptera</taxon>
        <taxon>Polyphaga</taxon>
        <taxon>Cucujiformia</taxon>
        <taxon>Coccinelloidea</taxon>
        <taxon>Coccinellidae</taxon>
        <taxon>Epilachninae</taxon>
        <taxon>Epilachnini</taxon>
        <taxon>Henosepilachna</taxon>
    </lineage>
</organism>
<dbReference type="GO" id="GO:0005524">
    <property type="term" value="F:ATP binding"/>
    <property type="evidence" value="ECO:0007669"/>
    <property type="project" value="UniProtKB-KW"/>
</dbReference>
<keyword evidence="8 9" id="KW-0472">Membrane</keyword>
<keyword evidence="5" id="KW-0547">Nucleotide-binding</keyword>
<evidence type="ECO:0000256" key="4">
    <source>
        <dbReference type="ARBA" id="ARBA00022692"/>
    </source>
</evidence>
<dbReference type="GO" id="GO:0140359">
    <property type="term" value="F:ABC-type transporter activity"/>
    <property type="evidence" value="ECO:0007669"/>
    <property type="project" value="InterPro"/>
</dbReference>
<dbReference type="PANTHER" id="PTHR48041:SF32">
    <property type="entry name" value="PROTEIN WHITE-LIKE PROTEIN"/>
    <property type="match status" value="1"/>
</dbReference>
<dbReference type="InterPro" id="IPR027417">
    <property type="entry name" value="P-loop_NTPase"/>
</dbReference>
<name>A0AAW1TR17_9CUCU</name>
<feature type="transmembrane region" description="Helical" evidence="9">
    <location>
        <begin position="353"/>
        <end position="371"/>
    </location>
</feature>